<evidence type="ECO:0000256" key="6">
    <source>
        <dbReference type="PROSITE-ProRule" id="PRU00221"/>
    </source>
</evidence>
<evidence type="ECO:0000256" key="1">
    <source>
        <dbReference type="ARBA" id="ARBA00004496"/>
    </source>
</evidence>
<dbReference type="EMBL" id="JALLPJ020001386">
    <property type="protein sequence ID" value="KAL3766398.1"/>
    <property type="molecule type" value="Genomic_DNA"/>
</dbReference>
<dbReference type="PANTHER" id="PTHR22842:SF3">
    <property type="entry name" value="WD REPEAT DOMAIN-CONTAINING PROTEIN 83"/>
    <property type="match status" value="1"/>
</dbReference>
<evidence type="ECO:0000256" key="4">
    <source>
        <dbReference type="ARBA" id="ARBA00022737"/>
    </source>
</evidence>
<dbReference type="Pfam" id="PF00400">
    <property type="entry name" value="WD40"/>
    <property type="match status" value="6"/>
</dbReference>
<keyword evidence="3 6" id="KW-0853">WD repeat</keyword>
<keyword evidence="2" id="KW-0963">Cytoplasm</keyword>
<sequence length="365" mass="40000">MSCCHTKVICDLTLTLDDGRYCITGGNDRTVRLWNPTRKDPAYKPPPTTNTIESSTISSQNYYRNTYGQSQSNTQTELPSALPMQTYAEGHMHPVHSVAANSSSTTLLSCSDKTLVCTDLVTAQVKQKWWGHVARIEYVTCLGGGDADDVFASASYDSTVRLWDSRSKSKDPLMILEDAKDAVTCVSSVAGEPQIVTSSVDGKIRTYDLRTAQLITQNIGHPITSFSFGFDSTTYAASCLDGGIRLVDYQTNRADRRKVWQIMNSLHKAGNYKLECTFTSDDKYVISGSECGAMVAYPVQDPVSSTASRQMTESKSVKLEKHTAPTCSVAACPQSSRPWLALSASYDGSALVWASYNEAERCLEE</sequence>
<keyword evidence="8" id="KW-1185">Reference proteome</keyword>
<feature type="repeat" description="WD" evidence="6">
    <location>
        <begin position="5"/>
        <end position="35"/>
    </location>
</feature>
<gene>
    <name evidence="7" type="ORF">ACHAWO_008062</name>
</gene>
<dbReference type="PANTHER" id="PTHR22842">
    <property type="entry name" value="WD40 REPEAT PROTEIN"/>
    <property type="match status" value="1"/>
</dbReference>
<feature type="repeat" description="WD" evidence="6">
    <location>
        <begin position="151"/>
        <end position="167"/>
    </location>
</feature>
<dbReference type="PROSITE" id="PS50082">
    <property type="entry name" value="WD_REPEATS_2"/>
    <property type="match status" value="2"/>
</dbReference>
<dbReference type="InterPro" id="IPR036322">
    <property type="entry name" value="WD40_repeat_dom_sf"/>
</dbReference>
<dbReference type="SUPFAM" id="SSF50978">
    <property type="entry name" value="WD40 repeat-like"/>
    <property type="match status" value="1"/>
</dbReference>
<evidence type="ECO:0000256" key="5">
    <source>
        <dbReference type="ARBA" id="ARBA00038145"/>
    </source>
</evidence>
<evidence type="ECO:0000313" key="8">
    <source>
        <dbReference type="Proteomes" id="UP001530400"/>
    </source>
</evidence>
<comment type="caution">
    <text evidence="7">The sequence shown here is derived from an EMBL/GenBank/DDBJ whole genome shotgun (WGS) entry which is preliminary data.</text>
</comment>
<evidence type="ECO:0000256" key="2">
    <source>
        <dbReference type="ARBA" id="ARBA00022490"/>
    </source>
</evidence>
<dbReference type="AlphaFoldDB" id="A0ABD3MR50"/>
<dbReference type="Proteomes" id="UP001530400">
    <property type="component" value="Unassembled WGS sequence"/>
</dbReference>
<evidence type="ECO:0000256" key="3">
    <source>
        <dbReference type="ARBA" id="ARBA00022574"/>
    </source>
</evidence>
<dbReference type="InterPro" id="IPR051980">
    <property type="entry name" value="WD_repeat_MORG1"/>
</dbReference>
<dbReference type="Gene3D" id="2.130.10.10">
    <property type="entry name" value="YVTN repeat-like/Quinoprotein amine dehydrogenase"/>
    <property type="match status" value="2"/>
</dbReference>
<proteinExistence type="inferred from homology"/>
<organism evidence="7 8">
    <name type="scientific">Cyclotella atomus</name>
    <dbReference type="NCBI Taxonomy" id="382360"/>
    <lineage>
        <taxon>Eukaryota</taxon>
        <taxon>Sar</taxon>
        <taxon>Stramenopiles</taxon>
        <taxon>Ochrophyta</taxon>
        <taxon>Bacillariophyta</taxon>
        <taxon>Coscinodiscophyceae</taxon>
        <taxon>Thalassiosirophycidae</taxon>
        <taxon>Stephanodiscales</taxon>
        <taxon>Stephanodiscaceae</taxon>
        <taxon>Cyclotella</taxon>
    </lineage>
</organism>
<dbReference type="GO" id="GO:0005737">
    <property type="term" value="C:cytoplasm"/>
    <property type="evidence" value="ECO:0007669"/>
    <property type="project" value="UniProtKB-SubCell"/>
</dbReference>
<dbReference type="PRINTS" id="PR00320">
    <property type="entry name" value="GPROTEINBRPT"/>
</dbReference>
<protein>
    <submittedName>
        <fullName evidence="7">Uncharacterized protein</fullName>
    </submittedName>
</protein>
<comment type="similarity">
    <text evidence="5">Belongs to the WD repeat MORG1 family.</text>
</comment>
<accession>A0ABD3MR50</accession>
<dbReference type="InterPro" id="IPR001680">
    <property type="entry name" value="WD40_rpt"/>
</dbReference>
<dbReference type="InterPro" id="IPR015943">
    <property type="entry name" value="WD40/YVTN_repeat-like_dom_sf"/>
</dbReference>
<keyword evidence="4" id="KW-0677">Repeat</keyword>
<dbReference type="InterPro" id="IPR020472">
    <property type="entry name" value="WD40_PAC1"/>
</dbReference>
<evidence type="ECO:0000313" key="7">
    <source>
        <dbReference type="EMBL" id="KAL3766398.1"/>
    </source>
</evidence>
<reference evidence="7 8" key="1">
    <citation type="submission" date="2024-10" db="EMBL/GenBank/DDBJ databases">
        <title>Updated reference genomes for cyclostephanoid diatoms.</title>
        <authorList>
            <person name="Roberts W.R."/>
            <person name="Alverson A.J."/>
        </authorList>
    </citation>
    <scope>NUCLEOTIDE SEQUENCE [LARGE SCALE GENOMIC DNA]</scope>
    <source>
        <strain evidence="7 8">AJA010-31</strain>
    </source>
</reference>
<name>A0ABD3MR50_9STRA</name>
<comment type="subcellular location">
    <subcellularLocation>
        <location evidence="1">Cytoplasm</location>
    </subcellularLocation>
</comment>
<dbReference type="SMART" id="SM00320">
    <property type="entry name" value="WD40"/>
    <property type="match status" value="6"/>
</dbReference>